<dbReference type="STRING" id="745820.SAMN04488053_1175"/>
<organism evidence="3 4">
    <name type="scientific">Alkalicoccus daliensis</name>
    <dbReference type="NCBI Taxonomy" id="745820"/>
    <lineage>
        <taxon>Bacteria</taxon>
        <taxon>Bacillati</taxon>
        <taxon>Bacillota</taxon>
        <taxon>Bacilli</taxon>
        <taxon>Bacillales</taxon>
        <taxon>Bacillaceae</taxon>
        <taxon>Alkalicoccus</taxon>
    </lineage>
</organism>
<dbReference type="PANTHER" id="PTHR43649">
    <property type="entry name" value="ARABINOSE-BINDING PROTEIN-RELATED"/>
    <property type="match status" value="1"/>
</dbReference>
<name>A0A1H0KBU7_9BACI</name>
<dbReference type="InterPro" id="IPR006059">
    <property type="entry name" value="SBP"/>
</dbReference>
<feature type="compositionally biased region" description="Low complexity" evidence="1">
    <location>
        <begin position="33"/>
        <end position="57"/>
    </location>
</feature>
<proteinExistence type="predicted"/>
<dbReference type="Pfam" id="PF13416">
    <property type="entry name" value="SBP_bac_8"/>
    <property type="match status" value="1"/>
</dbReference>
<feature type="region of interest" description="Disordered" evidence="1">
    <location>
        <begin position="29"/>
        <end position="57"/>
    </location>
</feature>
<reference evidence="4" key="1">
    <citation type="submission" date="2016-10" db="EMBL/GenBank/DDBJ databases">
        <authorList>
            <person name="Varghese N."/>
            <person name="Submissions S."/>
        </authorList>
    </citation>
    <scope>NUCLEOTIDE SEQUENCE [LARGE SCALE GENOMIC DNA]</scope>
    <source>
        <strain evidence="4">CGMCC 1.10369</strain>
    </source>
</reference>
<dbReference type="RefSeq" id="WP_090844182.1">
    <property type="nucleotide sequence ID" value="NZ_FNIL01000017.1"/>
</dbReference>
<dbReference type="Gene3D" id="3.40.190.10">
    <property type="entry name" value="Periplasmic binding protein-like II"/>
    <property type="match status" value="1"/>
</dbReference>
<evidence type="ECO:0000313" key="3">
    <source>
        <dbReference type="EMBL" id="SDO53251.1"/>
    </source>
</evidence>
<evidence type="ECO:0000256" key="2">
    <source>
        <dbReference type="SAM" id="SignalP"/>
    </source>
</evidence>
<dbReference type="Proteomes" id="UP000198778">
    <property type="component" value="Unassembled WGS sequence"/>
</dbReference>
<dbReference type="PANTHER" id="PTHR43649:SF32">
    <property type="entry name" value="SUGAR BINDING SECRETED PROTEIN"/>
    <property type="match status" value="1"/>
</dbReference>
<evidence type="ECO:0000313" key="4">
    <source>
        <dbReference type="Proteomes" id="UP000198778"/>
    </source>
</evidence>
<dbReference type="AlphaFoldDB" id="A0A1H0KBU7"/>
<dbReference type="EMBL" id="FNIL01000017">
    <property type="protein sequence ID" value="SDO53251.1"/>
    <property type="molecule type" value="Genomic_DNA"/>
</dbReference>
<dbReference type="PROSITE" id="PS51257">
    <property type="entry name" value="PROKAR_LIPOPROTEIN"/>
    <property type="match status" value="1"/>
</dbReference>
<sequence>MKKYFGLTSVAALFVLAACGGDNADGNNGGNDDGNANNSNAEAANNEGEEAANNNSGASEDQIELNFWLFGATGYPDLAEQYMEENPDIYINFQEIDMEDHHNNLFTALSAGSGAPDMAAVEVAEIERYRGAEDRFYNLNELGAEEMEDQYLDWVWEIGQDPESDYLFGLPTDIGPTVMFYQANIFEEAGLDSDPESVEEMLTDWDEYEEAAAQIYDATGLPMVDSPETIFNALRDQSEQLYFNEEGDFILPENEDLREAYDFTTEMIEAGYVGGYEMWTPEWGSGMSDGSYATLPAPAWMQGVIKDNAPDHEDWRIASLPEGAGNWGGSWITIPEQSEHPEEAYAFLNWLLSPEQQLEAFENMGLFPSAPEVYEMEEFQNYTDDYFGGQETASIFANAAEEVEHTYTGPNYTAANDEMIDALFNVFDGADPDQEWDDMIQRIEQRIDR</sequence>
<keyword evidence="2" id="KW-0732">Signal</keyword>
<dbReference type="OrthoDB" id="9768630at2"/>
<evidence type="ECO:0000256" key="1">
    <source>
        <dbReference type="SAM" id="MobiDB-lite"/>
    </source>
</evidence>
<feature type="chain" id="PRO_5011546777" evidence="2">
    <location>
        <begin position="25"/>
        <end position="449"/>
    </location>
</feature>
<keyword evidence="4" id="KW-1185">Reference proteome</keyword>
<accession>A0A1H0KBU7</accession>
<feature type="signal peptide" evidence="2">
    <location>
        <begin position="1"/>
        <end position="24"/>
    </location>
</feature>
<dbReference type="InterPro" id="IPR050490">
    <property type="entry name" value="Bact_solute-bd_prot1"/>
</dbReference>
<dbReference type="SUPFAM" id="SSF53850">
    <property type="entry name" value="Periplasmic binding protein-like II"/>
    <property type="match status" value="1"/>
</dbReference>
<gene>
    <name evidence="3" type="ORF">SAMN04488053_1175</name>
</gene>
<protein>
    <submittedName>
        <fullName evidence="3">Carbohydrate ABC transporter substrate-binding protein, CUT1 family</fullName>
    </submittedName>
</protein>